<evidence type="ECO:0000256" key="3">
    <source>
        <dbReference type="ARBA" id="ARBA00022617"/>
    </source>
</evidence>
<dbReference type="PANTHER" id="PTHR47947">
    <property type="entry name" value="CYTOCHROME P450 82C3-RELATED"/>
    <property type="match status" value="1"/>
</dbReference>
<accession>A0AAV0P1A3</accession>
<evidence type="ECO:0000256" key="5">
    <source>
        <dbReference type="ARBA" id="ARBA00022723"/>
    </source>
</evidence>
<evidence type="ECO:0000256" key="12">
    <source>
        <dbReference type="RuleBase" id="RU000461"/>
    </source>
</evidence>
<keyword evidence="4 13" id="KW-0812">Transmembrane</keyword>
<dbReference type="InterPro" id="IPR002401">
    <property type="entry name" value="Cyt_P450_E_grp-I"/>
</dbReference>
<feature type="transmembrane region" description="Helical" evidence="13">
    <location>
        <begin position="6"/>
        <end position="24"/>
    </location>
</feature>
<dbReference type="InterPro" id="IPR050651">
    <property type="entry name" value="Plant_Cytochrome_P450_Monoox"/>
</dbReference>
<gene>
    <name evidence="14" type="ORF">LITE_LOCUS36389</name>
</gene>
<reference evidence="14" key="1">
    <citation type="submission" date="2022-08" db="EMBL/GenBank/DDBJ databases">
        <authorList>
            <person name="Gutierrez-Valencia J."/>
        </authorList>
    </citation>
    <scope>NUCLEOTIDE SEQUENCE</scope>
</reference>
<dbReference type="PANTHER" id="PTHR47947:SF62">
    <property type="entry name" value="CYTOCHROME P450, FAMILY 81, SUBFAMILY D, POLYPEPTIDE 5"/>
    <property type="match status" value="1"/>
</dbReference>
<dbReference type="AlphaFoldDB" id="A0AAV0P1A3"/>
<keyword evidence="10 13" id="KW-0472">Membrane</keyword>
<dbReference type="GO" id="GO:0016020">
    <property type="term" value="C:membrane"/>
    <property type="evidence" value="ECO:0007669"/>
    <property type="project" value="UniProtKB-SubCell"/>
</dbReference>
<keyword evidence="15" id="KW-1185">Reference proteome</keyword>
<keyword evidence="5 11" id="KW-0479">Metal-binding</keyword>
<evidence type="ECO:0000256" key="10">
    <source>
        <dbReference type="ARBA" id="ARBA00023136"/>
    </source>
</evidence>
<evidence type="ECO:0000313" key="14">
    <source>
        <dbReference type="EMBL" id="CAI0464932.1"/>
    </source>
</evidence>
<keyword evidence="6 13" id="KW-1133">Transmembrane helix</keyword>
<evidence type="ECO:0000256" key="2">
    <source>
        <dbReference type="ARBA" id="ARBA00010617"/>
    </source>
</evidence>
<dbReference type="Proteomes" id="UP001154282">
    <property type="component" value="Unassembled WGS sequence"/>
</dbReference>
<dbReference type="InterPro" id="IPR017972">
    <property type="entry name" value="Cyt_P450_CS"/>
</dbReference>
<keyword evidence="7 12" id="KW-0560">Oxidoreductase</keyword>
<dbReference type="PRINTS" id="PR00463">
    <property type="entry name" value="EP450I"/>
</dbReference>
<dbReference type="Gene3D" id="1.10.630.10">
    <property type="entry name" value="Cytochrome P450"/>
    <property type="match status" value="1"/>
</dbReference>
<dbReference type="InterPro" id="IPR001128">
    <property type="entry name" value="Cyt_P450"/>
</dbReference>
<sequence length="541" mass="60020">MDQTIALYSLPAILLVVIISKLLISSKNKRHDQTSLPPSPPSLPFIGHLHLLKEPIHRTLQTLSQQYGPIYLLSMGVRKLVVVSSPSLAEECFNKNDVVLANRPNMVAGRILNYNYTTVGAAPYGPLWRNLRRLTAVELLSTARLNSSLALRHDEVRHLVRGLFDKVSGAGSGYGEVVEMKSRLSGLSLNIVMRMVAGKRYFGSASAEEGGGGEGFQEVISEVFELSGASNPGDFLPVLRWIGYGGMEKRMWRVLAKFDAVFQGLIDERRKDKSAEQKTMIDTFLDLQKSDPQTYSDDIIKGQVMVSATAYSLCLNHFLKYCFIHQTNQLNYIIIKKTMITAGTDTSATTIEWAMSLLLNHPNILTKARAELDDVVGNNRLVEESDYAKLPYLQNIINETLRLYPAAPLLVPHYSSEDCTIGGYHIPKGTMLMANAWAIQRDPSVWDEPTTFRPERHEGKEADAYKLLPFGMGRRSCPGTGLANRVVSLALGALIQCFEWTRVGEGLIDMSEGKGLTMPKVEPLVALCKARECMKDVLVTA</sequence>
<name>A0AAV0P1A3_9ROSI</name>
<evidence type="ECO:0000256" key="1">
    <source>
        <dbReference type="ARBA" id="ARBA00004167"/>
    </source>
</evidence>
<evidence type="ECO:0000313" key="15">
    <source>
        <dbReference type="Proteomes" id="UP001154282"/>
    </source>
</evidence>
<evidence type="ECO:0000256" key="4">
    <source>
        <dbReference type="ARBA" id="ARBA00022692"/>
    </source>
</evidence>
<keyword evidence="3 11" id="KW-0349">Heme</keyword>
<evidence type="ECO:0000256" key="7">
    <source>
        <dbReference type="ARBA" id="ARBA00023002"/>
    </source>
</evidence>
<dbReference type="CDD" id="cd20653">
    <property type="entry name" value="CYP81"/>
    <property type="match status" value="1"/>
</dbReference>
<keyword evidence="8 11" id="KW-0408">Iron</keyword>
<dbReference type="GO" id="GO:0005506">
    <property type="term" value="F:iron ion binding"/>
    <property type="evidence" value="ECO:0007669"/>
    <property type="project" value="InterPro"/>
</dbReference>
<organism evidence="14 15">
    <name type="scientific">Linum tenue</name>
    <dbReference type="NCBI Taxonomy" id="586396"/>
    <lineage>
        <taxon>Eukaryota</taxon>
        <taxon>Viridiplantae</taxon>
        <taxon>Streptophyta</taxon>
        <taxon>Embryophyta</taxon>
        <taxon>Tracheophyta</taxon>
        <taxon>Spermatophyta</taxon>
        <taxon>Magnoliopsida</taxon>
        <taxon>eudicotyledons</taxon>
        <taxon>Gunneridae</taxon>
        <taxon>Pentapetalae</taxon>
        <taxon>rosids</taxon>
        <taxon>fabids</taxon>
        <taxon>Malpighiales</taxon>
        <taxon>Linaceae</taxon>
        <taxon>Linum</taxon>
    </lineage>
</organism>
<evidence type="ECO:0000256" key="9">
    <source>
        <dbReference type="ARBA" id="ARBA00023033"/>
    </source>
</evidence>
<comment type="caution">
    <text evidence="14">The sequence shown here is derived from an EMBL/GenBank/DDBJ whole genome shotgun (WGS) entry which is preliminary data.</text>
</comment>
<dbReference type="GO" id="GO:0020037">
    <property type="term" value="F:heme binding"/>
    <property type="evidence" value="ECO:0007669"/>
    <property type="project" value="InterPro"/>
</dbReference>
<dbReference type="PROSITE" id="PS00086">
    <property type="entry name" value="CYTOCHROME_P450"/>
    <property type="match status" value="1"/>
</dbReference>
<dbReference type="InterPro" id="IPR036396">
    <property type="entry name" value="Cyt_P450_sf"/>
</dbReference>
<comment type="subcellular location">
    <subcellularLocation>
        <location evidence="1">Membrane</location>
        <topology evidence="1">Single-pass membrane protein</topology>
    </subcellularLocation>
</comment>
<keyword evidence="9 12" id="KW-0503">Monooxygenase</keyword>
<dbReference type="Pfam" id="PF00067">
    <property type="entry name" value="p450"/>
    <property type="match status" value="2"/>
</dbReference>
<comment type="cofactor">
    <cofactor evidence="11">
        <name>heme</name>
        <dbReference type="ChEBI" id="CHEBI:30413"/>
    </cofactor>
</comment>
<protein>
    <recommendedName>
        <fullName evidence="16">Cytochrome P450</fullName>
    </recommendedName>
</protein>
<dbReference type="PRINTS" id="PR00385">
    <property type="entry name" value="P450"/>
</dbReference>
<evidence type="ECO:0000256" key="8">
    <source>
        <dbReference type="ARBA" id="ARBA00023004"/>
    </source>
</evidence>
<feature type="binding site" description="axial binding residue" evidence="11">
    <location>
        <position position="477"/>
    </location>
    <ligand>
        <name>heme</name>
        <dbReference type="ChEBI" id="CHEBI:30413"/>
    </ligand>
    <ligandPart>
        <name>Fe</name>
        <dbReference type="ChEBI" id="CHEBI:18248"/>
    </ligandPart>
</feature>
<evidence type="ECO:0000256" key="11">
    <source>
        <dbReference type="PIRSR" id="PIRSR602401-1"/>
    </source>
</evidence>
<evidence type="ECO:0000256" key="13">
    <source>
        <dbReference type="SAM" id="Phobius"/>
    </source>
</evidence>
<dbReference type="GO" id="GO:0016705">
    <property type="term" value="F:oxidoreductase activity, acting on paired donors, with incorporation or reduction of molecular oxygen"/>
    <property type="evidence" value="ECO:0007669"/>
    <property type="project" value="InterPro"/>
</dbReference>
<dbReference type="EMBL" id="CAMGYJ010000008">
    <property type="protein sequence ID" value="CAI0464932.1"/>
    <property type="molecule type" value="Genomic_DNA"/>
</dbReference>
<proteinExistence type="inferred from homology"/>
<evidence type="ECO:0008006" key="16">
    <source>
        <dbReference type="Google" id="ProtNLM"/>
    </source>
</evidence>
<evidence type="ECO:0000256" key="6">
    <source>
        <dbReference type="ARBA" id="ARBA00022989"/>
    </source>
</evidence>
<dbReference type="SUPFAM" id="SSF48264">
    <property type="entry name" value="Cytochrome P450"/>
    <property type="match status" value="1"/>
</dbReference>
<dbReference type="GO" id="GO:0004497">
    <property type="term" value="F:monooxygenase activity"/>
    <property type="evidence" value="ECO:0007669"/>
    <property type="project" value="UniProtKB-KW"/>
</dbReference>
<comment type="similarity">
    <text evidence="2 12">Belongs to the cytochrome P450 family.</text>
</comment>